<evidence type="ECO:0000313" key="3">
    <source>
        <dbReference type="Proteomes" id="UP000320762"/>
    </source>
</evidence>
<feature type="region of interest" description="Disordered" evidence="1">
    <location>
        <begin position="1"/>
        <end position="30"/>
    </location>
</feature>
<proteinExistence type="predicted"/>
<feature type="compositionally biased region" description="Polar residues" evidence="1">
    <location>
        <begin position="239"/>
        <end position="252"/>
    </location>
</feature>
<feature type="compositionally biased region" description="Low complexity" evidence="1">
    <location>
        <begin position="179"/>
        <end position="199"/>
    </location>
</feature>
<feature type="compositionally biased region" description="Basic and acidic residues" evidence="1">
    <location>
        <begin position="12"/>
        <end position="30"/>
    </location>
</feature>
<evidence type="ECO:0000256" key="1">
    <source>
        <dbReference type="SAM" id="MobiDB-lite"/>
    </source>
</evidence>
<reference evidence="2 3" key="1">
    <citation type="journal article" date="2019" name="New Phytol.">
        <title>Comparative genomics reveals unique wood-decay strategies and fruiting body development in the Schizophyllaceae.</title>
        <authorList>
            <person name="Almasi E."/>
            <person name="Sahu N."/>
            <person name="Krizsan K."/>
            <person name="Balint B."/>
            <person name="Kovacs G.M."/>
            <person name="Kiss B."/>
            <person name="Cseklye J."/>
            <person name="Drula E."/>
            <person name="Henrissat B."/>
            <person name="Nagy I."/>
            <person name="Chovatia M."/>
            <person name="Adam C."/>
            <person name="LaButti K."/>
            <person name="Lipzen A."/>
            <person name="Riley R."/>
            <person name="Grigoriev I.V."/>
            <person name="Nagy L.G."/>
        </authorList>
    </citation>
    <scope>NUCLEOTIDE SEQUENCE [LARGE SCALE GENOMIC DNA]</scope>
    <source>
        <strain evidence="2 3">NL-1724</strain>
    </source>
</reference>
<feature type="region of interest" description="Disordered" evidence="1">
    <location>
        <begin position="172"/>
        <end position="302"/>
    </location>
</feature>
<dbReference type="EMBL" id="VDMD01000047">
    <property type="protein sequence ID" value="TRM57499.1"/>
    <property type="molecule type" value="Genomic_DNA"/>
</dbReference>
<organism evidence="2 3">
    <name type="scientific">Schizophyllum amplum</name>
    <dbReference type="NCBI Taxonomy" id="97359"/>
    <lineage>
        <taxon>Eukaryota</taxon>
        <taxon>Fungi</taxon>
        <taxon>Dikarya</taxon>
        <taxon>Basidiomycota</taxon>
        <taxon>Agaricomycotina</taxon>
        <taxon>Agaricomycetes</taxon>
        <taxon>Agaricomycetidae</taxon>
        <taxon>Agaricales</taxon>
        <taxon>Schizophyllaceae</taxon>
        <taxon>Schizophyllum</taxon>
    </lineage>
</organism>
<sequence length="411" mass="45224">MANKSKIKKDKRKAERAGDPGEKNAHWTQKEEQEALQYYVDHKSEAGANGNFQGVVHRGAAQAIAHLRVRGAVKEEKHMRGKYREWRVNRTVVHAMKQKSGWTYTEEGGAGITAENTMAEGKWKEWINTLDATHKTAANKFKTKGWPLYHLMDQLYVERAKGNRAYYANLKKHAKGTVSSSSSDSSGGSDDSDSDSSGSEVEVVNPQVSQELPADQPHPSSQLPDTVSPSRPSTPPPTAQTGHPSAPATPSSARVGDKRAPTSPTVQKRTGKKRSKTDLNTTTPASHRNSQEVSFGSTSSGKFTGPAALMAISRSLDNHGLNVKAGLEGRSRGVDATPKRLRDAVTRAQLLEHDWLSTDEMLNLLDVFENIRSADAYLALDEANVELRKAWVRKRLQMQPPPPVQEEDVFM</sequence>
<dbReference type="Proteomes" id="UP000320762">
    <property type="component" value="Unassembled WGS sequence"/>
</dbReference>
<keyword evidence="3" id="KW-1185">Reference proteome</keyword>
<dbReference type="STRING" id="97359.A0A550BY71"/>
<name>A0A550BY71_9AGAR</name>
<evidence type="ECO:0008006" key="4">
    <source>
        <dbReference type="Google" id="ProtNLM"/>
    </source>
</evidence>
<accession>A0A550BY71</accession>
<protein>
    <recommendedName>
        <fullName evidence="4">Myb/SANT-like domain-containing protein</fullName>
    </recommendedName>
</protein>
<gene>
    <name evidence="2" type="ORF">BD626DRAFT_412078</name>
</gene>
<dbReference type="AlphaFoldDB" id="A0A550BY71"/>
<comment type="caution">
    <text evidence="2">The sequence shown here is derived from an EMBL/GenBank/DDBJ whole genome shotgun (WGS) entry which is preliminary data.</text>
</comment>
<feature type="compositionally biased region" description="Basic residues" evidence="1">
    <location>
        <begin position="1"/>
        <end position="11"/>
    </location>
</feature>
<dbReference type="OrthoDB" id="2930561at2759"/>
<evidence type="ECO:0000313" key="2">
    <source>
        <dbReference type="EMBL" id="TRM57499.1"/>
    </source>
</evidence>
<feature type="compositionally biased region" description="Polar residues" evidence="1">
    <location>
        <begin position="278"/>
        <end position="293"/>
    </location>
</feature>